<keyword evidence="3" id="KW-1185">Reference proteome</keyword>
<gene>
    <name evidence="2" type="ORF">FACUT_12559</name>
</gene>
<accession>A0A8H4JDL3</accession>
<evidence type="ECO:0000313" key="3">
    <source>
        <dbReference type="Proteomes" id="UP000536711"/>
    </source>
</evidence>
<dbReference type="Proteomes" id="UP000536711">
    <property type="component" value="Unassembled WGS sequence"/>
</dbReference>
<dbReference type="AlphaFoldDB" id="A0A8H4JDL3"/>
<sequence length="100" mass="10915">LQALLNSEQLDQVMDPVQGPDEQEMTETSLENAVEELPTGEAEPEEGEAAEAQEYTQSHFEVLPTPPNSPPSSFLTQIGIQTSQEKDQAIGSEANLYILN</sequence>
<comment type="caution">
    <text evidence="2">The sequence shown here is derived from an EMBL/GenBank/DDBJ whole genome shotgun (WGS) entry which is preliminary data.</text>
</comment>
<feature type="region of interest" description="Disordered" evidence="1">
    <location>
        <begin position="1"/>
        <end position="56"/>
    </location>
</feature>
<organism evidence="2 3">
    <name type="scientific">Fusarium acutatum</name>
    <dbReference type="NCBI Taxonomy" id="78861"/>
    <lineage>
        <taxon>Eukaryota</taxon>
        <taxon>Fungi</taxon>
        <taxon>Dikarya</taxon>
        <taxon>Ascomycota</taxon>
        <taxon>Pezizomycotina</taxon>
        <taxon>Sordariomycetes</taxon>
        <taxon>Hypocreomycetidae</taxon>
        <taxon>Hypocreales</taxon>
        <taxon>Nectriaceae</taxon>
        <taxon>Fusarium</taxon>
        <taxon>Fusarium fujikuroi species complex</taxon>
    </lineage>
</organism>
<protein>
    <submittedName>
        <fullName evidence="2">Putative retrotransposon hobase</fullName>
    </submittedName>
</protein>
<name>A0A8H4JDL3_9HYPO</name>
<feature type="non-terminal residue" evidence="2">
    <location>
        <position position="1"/>
    </location>
</feature>
<proteinExistence type="predicted"/>
<dbReference type="EMBL" id="JAADJF010000463">
    <property type="protein sequence ID" value="KAF4416440.1"/>
    <property type="molecule type" value="Genomic_DNA"/>
</dbReference>
<evidence type="ECO:0000313" key="2">
    <source>
        <dbReference type="EMBL" id="KAF4416440.1"/>
    </source>
</evidence>
<feature type="compositionally biased region" description="Acidic residues" evidence="1">
    <location>
        <begin position="42"/>
        <end position="51"/>
    </location>
</feature>
<reference evidence="2 3" key="1">
    <citation type="submission" date="2020-01" db="EMBL/GenBank/DDBJ databases">
        <title>Identification and distribution of gene clusters putatively required for synthesis of sphingolipid metabolism inhibitors in phylogenetically diverse species of the filamentous fungus Fusarium.</title>
        <authorList>
            <person name="Kim H.-S."/>
            <person name="Busman M."/>
            <person name="Brown D.W."/>
            <person name="Divon H."/>
            <person name="Uhlig S."/>
            <person name="Proctor R.H."/>
        </authorList>
    </citation>
    <scope>NUCLEOTIDE SEQUENCE [LARGE SCALE GENOMIC DNA]</scope>
    <source>
        <strain evidence="2 3">NRRL 13308</strain>
    </source>
</reference>
<evidence type="ECO:0000256" key="1">
    <source>
        <dbReference type="SAM" id="MobiDB-lite"/>
    </source>
</evidence>
<feature type="compositionally biased region" description="Polar residues" evidence="1">
    <location>
        <begin position="1"/>
        <end position="10"/>
    </location>
</feature>